<dbReference type="GO" id="GO:0010181">
    <property type="term" value="F:FMN binding"/>
    <property type="evidence" value="ECO:0007669"/>
    <property type="project" value="InterPro"/>
</dbReference>
<dbReference type="RefSeq" id="WP_123592349.1">
    <property type="nucleotide sequence ID" value="NZ_AYKF01000126.1"/>
</dbReference>
<dbReference type="InterPro" id="IPR013785">
    <property type="entry name" value="Aldolase_TIM"/>
</dbReference>
<dbReference type="InterPro" id="IPR045247">
    <property type="entry name" value="Oye-like"/>
</dbReference>
<dbReference type="OrthoDB" id="8523426at2"/>
<dbReference type="PANTHER" id="PTHR22893:SF91">
    <property type="entry name" value="NADPH DEHYDROGENASE 2-RELATED"/>
    <property type="match status" value="1"/>
</dbReference>
<dbReference type="CDD" id="cd02803">
    <property type="entry name" value="OYE_like_FMN_family"/>
    <property type="match status" value="1"/>
</dbReference>
<organism evidence="2 3">
    <name type="scientific">Salinisphaera orenii YIM 95161</name>
    <dbReference type="NCBI Taxonomy" id="1051139"/>
    <lineage>
        <taxon>Bacteria</taxon>
        <taxon>Pseudomonadati</taxon>
        <taxon>Pseudomonadota</taxon>
        <taxon>Gammaproteobacteria</taxon>
        <taxon>Salinisphaerales</taxon>
        <taxon>Salinisphaeraceae</taxon>
        <taxon>Salinisphaera</taxon>
    </lineage>
</organism>
<comment type="caution">
    <text evidence="2">The sequence shown here is derived from an EMBL/GenBank/DDBJ whole genome shotgun (WGS) entry which is preliminary data.</text>
</comment>
<dbReference type="Proteomes" id="UP000285123">
    <property type="component" value="Unassembled WGS sequence"/>
</dbReference>
<evidence type="ECO:0000313" key="2">
    <source>
        <dbReference type="EMBL" id="ROO24594.1"/>
    </source>
</evidence>
<name>A0A423PG88_9GAMM</name>
<gene>
    <name evidence="2" type="ORF">SAHL_15690</name>
</gene>
<evidence type="ECO:0000313" key="3">
    <source>
        <dbReference type="Proteomes" id="UP000285123"/>
    </source>
</evidence>
<dbReference type="Gene3D" id="3.20.20.70">
    <property type="entry name" value="Aldolase class I"/>
    <property type="match status" value="1"/>
</dbReference>
<sequence length="389" mass="41899">MTQTQPLPGSEHYPTLFSPIRIDSLALDNRATVAPMTRTSANLDGTATAQMVEYYRRYARGGFGLVITEGTFTDTAYSRGYYRQPGIATEAHALSWQPVVDAVHDAGARFVMQLMHAGAQSQYNDYADVNAGPSAVAPYGETNPIYHGNGEPYPVPEALTETGIIEVIDGFVAAAQRAMQTGFDGVEIHGANGYLLDEFITAYHNQRDDEYGGDIGNRVRMVRRVVQSVRDAVGRDFAVGVRLSQTKIADMNYRWDGPDDAAVIFRAMAEAGASYIHVTGAGAVDPAFSDDGPSLAELAAEHGGGIAVIANGKLHDADKAEDQLVSGGASLVAVGRGALVNADWPRRMTEGRKQNDFDPDMLSPLATLDNQADWEANQADIFEPLHESD</sequence>
<dbReference type="InterPro" id="IPR001155">
    <property type="entry name" value="OxRdtase_FMN_N"/>
</dbReference>
<protein>
    <submittedName>
        <fullName evidence="2">NADH:flavin oxidoreductase</fullName>
    </submittedName>
</protein>
<dbReference type="EMBL" id="AYKF01000126">
    <property type="protein sequence ID" value="ROO24594.1"/>
    <property type="molecule type" value="Genomic_DNA"/>
</dbReference>
<feature type="domain" description="NADH:flavin oxidoreductase/NADH oxidase N-terminal" evidence="1">
    <location>
        <begin position="16"/>
        <end position="355"/>
    </location>
</feature>
<reference evidence="2 3" key="1">
    <citation type="submission" date="2013-10" db="EMBL/GenBank/DDBJ databases">
        <title>Salinisphaera halophila YIM 95161 Genome Sequencing.</title>
        <authorList>
            <person name="Lai Q."/>
            <person name="Li C."/>
            <person name="Shao Z."/>
        </authorList>
    </citation>
    <scope>NUCLEOTIDE SEQUENCE [LARGE SCALE GENOMIC DNA]</scope>
    <source>
        <strain evidence="2 3">YIM 95161</strain>
    </source>
</reference>
<evidence type="ECO:0000259" key="1">
    <source>
        <dbReference type="Pfam" id="PF00724"/>
    </source>
</evidence>
<dbReference type="AlphaFoldDB" id="A0A423PG88"/>
<proteinExistence type="predicted"/>
<dbReference type="PANTHER" id="PTHR22893">
    <property type="entry name" value="NADH OXIDOREDUCTASE-RELATED"/>
    <property type="match status" value="1"/>
</dbReference>
<dbReference type="Pfam" id="PF00724">
    <property type="entry name" value="Oxidored_FMN"/>
    <property type="match status" value="1"/>
</dbReference>
<accession>A0A423PG88</accession>
<dbReference type="GO" id="GO:0016491">
    <property type="term" value="F:oxidoreductase activity"/>
    <property type="evidence" value="ECO:0007669"/>
    <property type="project" value="InterPro"/>
</dbReference>
<dbReference type="SUPFAM" id="SSF51395">
    <property type="entry name" value="FMN-linked oxidoreductases"/>
    <property type="match status" value="1"/>
</dbReference>